<evidence type="ECO:0000313" key="1">
    <source>
        <dbReference type="EMBL" id="CAG2218196.1"/>
    </source>
</evidence>
<name>A0A8S3SGR8_MYTED</name>
<sequence>MEVEEENTENLTIFWQLLNEMLEDISGKKGYKFNPFGFIADEHHANWCSIRDVFGVQSLERAVSCEFHYKQSVQRHSRKVSERSDEFIGLANALLHAQTINLFNAACEQIETFFKINNIKELSAWYKWWHDRRSHIFRAFKMENAPSSNLAEVGHAKIGSNSGPYISLLEAARVDVASAIRQATEIRLFHVGVSKGGKGLNTYQKQIKDYKAGMKRAKAYADELDSEGVEIMENKSGHVPATGLHRPPEKKAKKQKANKVNNIIQENANQLQIRQPFHVILSGTIFNLKRCYGCGKEFKTKHKTEPHDVILKYYCHRRYKDKNGNFVLSTQLQAAYFHLRLDCTRKVDPQMELRDVIIHGEIADALTTQHKDVLRKFGVRL</sequence>
<proteinExistence type="predicted"/>
<reference evidence="1" key="1">
    <citation type="submission" date="2021-03" db="EMBL/GenBank/DDBJ databases">
        <authorList>
            <person name="Bekaert M."/>
        </authorList>
    </citation>
    <scope>NUCLEOTIDE SEQUENCE</scope>
</reference>
<organism evidence="1 2">
    <name type="scientific">Mytilus edulis</name>
    <name type="common">Blue mussel</name>
    <dbReference type="NCBI Taxonomy" id="6550"/>
    <lineage>
        <taxon>Eukaryota</taxon>
        <taxon>Metazoa</taxon>
        <taxon>Spiralia</taxon>
        <taxon>Lophotrochozoa</taxon>
        <taxon>Mollusca</taxon>
        <taxon>Bivalvia</taxon>
        <taxon>Autobranchia</taxon>
        <taxon>Pteriomorphia</taxon>
        <taxon>Mytilida</taxon>
        <taxon>Mytiloidea</taxon>
        <taxon>Mytilidae</taxon>
        <taxon>Mytilinae</taxon>
        <taxon>Mytilus</taxon>
    </lineage>
</organism>
<dbReference type="AlphaFoldDB" id="A0A8S3SGR8"/>
<protein>
    <submittedName>
        <fullName evidence="1">Uncharacterized protein</fullName>
    </submittedName>
</protein>
<keyword evidence="2" id="KW-1185">Reference proteome</keyword>
<gene>
    <name evidence="1" type="ORF">MEDL_31838</name>
</gene>
<dbReference type="OrthoDB" id="10048910at2759"/>
<comment type="caution">
    <text evidence="1">The sequence shown here is derived from an EMBL/GenBank/DDBJ whole genome shotgun (WGS) entry which is preliminary data.</text>
</comment>
<dbReference type="Proteomes" id="UP000683360">
    <property type="component" value="Unassembled WGS sequence"/>
</dbReference>
<evidence type="ECO:0000313" key="2">
    <source>
        <dbReference type="Proteomes" id="UP000683360"/>
    </source>
</evidence>
<dbReference type="EMBL" id="CAJPWZ010001591">
    <property type="protein sequence ID" value="CAG2218196.1"/>
    <property type="molecule type" value="Genomic_DNA"/>
</dbReference>
<accession>A0A8S3SGR8</accession>